<gene>
    <name evidence="2" type="ORF">FHS65_001490</name>
</gene>
<comment type="caution">
    <text evidence="2">The sequence shown here is derived from an EMBL/GenBank/DDBJ whole genome shotgun (WGS) entry which is preliminary data.</text>
</comment>
<sequence length="149" mass="16416">MLTSILTALALGLMPVADQDPPISTAPVTDWHPFSRNATTAYLADAGQIVTTEGGTRVRMARVPLTGSDFSHEIDTYAFRCGSREIRFIATDTYDGTGALTDRYEETIEEWDTVNEGTNYGFLYEVVCNEKRSTQGSYPTVTAFIGQTR</sequence>
<keyword evidence="3" id="KW-1185">Reference proteome</keyword>
<protein>
    <recommendedName>
        <fullName evidence="1">Surface-adhesin protein E-like domain-containing protein</fullName>
    </recommendedName>
</protein>
<feature type="domain" description="Surface-adhesin protein E-like" evidence="1">
    <location>
        <begin position="31"/>
        <end position="129"/>
    </location>
</feature>
<accession>A0A7W9A3G0</accession>
<evidence type="ECO:0000313" key="3">
    <source>
        <dbReference type="Proteomes" id="UP000548978"/>
    </source>
</evidence>
<evidence type="ECO:0000259" key="1">
    <source>
        <dbReference type="Pfam" id="PF16747"/>
    </source>
</evidence>
<proteinExistence type="predicted"/>
<evidence type="ECO:0000313" key="2">
    <source>
        <dbReference type="EMBL" id="MBB5660739.1"/>
    </source>
</evidence>
<dbReference type="AlphaFoldDB" id="A0A7W9A3G0"/>
<dbReference type="Pfam" id="PF16747">
    <property type="entry name" value="Adhesin_E"/>
    <property type="match status" value="1"/>
</dbReference>
<organism evidence="2 3">
    <name type="scientific">Brevundimonas halotolerans</name>
    <dbReference type="NCBI Taxonomy" id="69670"/>
    <lineage>
        <taxon>Bacteria</taxon>
        <taxon>Pseudomonadati</taxon>
        <taxon>Pseudomonadota</taxon>
        <taxon>Alphaproteobacteria</taxon>
        <taxon>Caulobacterales</taxon>
        <taxon>Caulobacteraceae</taxon>
        <taxon>Brevundimonas</taxon>
    </lineage>
</organism>
<reference evidence="2 3" key="1">
    <citation type="submission" date="2020-08" db="EMBL/GenBank/DDBJ databases">
        <title>Genomic Encyclopedia of Type Strains, Phase IV (KMG-IV): sequencing the most valuable type-strain genomes for metagenomic binning, comparative biology and taxonomic classification.</title>
        <authorList>
            <person name="Goeker M."/>
        </authorList>
    </citation>
    <scope>NUCLEOTIDE SEQUENCE [LARGE SCALE GENOMIC DNA]</scope>
    <source>
        <strain evidence="2 3">DSM 24448</strain>
    </source>
</reference>
<dbReference type="Proteomes" id="UP000548978">
    <property type="component" value="Unassembled WGS sequence"/>
</dbReference>
<name>A0A7W9A3G0_9CAUL</name>
<dbReference type="EMBL" id="JACIJB010000005">
    <property type="protein sequence ID" value="MBB5660739.1"/>
    <property type="molecule type" value="Genomic_DNA"/>
</dbReference>
<dbReference type="RefSeq" id="WP_164461996.1">
    <property type="nucleotide sequence ID" value="NZ_JACIJB010000005.1"/>
</dbReference>
<dbReference type="InterPro" id="IPR031939">
    <property type="entry name" value="Adhesin_E-like"/>
</dbReference>